<evidence type="ECO:0000313" key="2">
    <source>
        <dbReference type="Proteomes" id="UP000266673"/>
    </source>
</evidence>
<dbReference type="Pfam" id="PF13516">
    <property type="entry name" value="LRR_6"/>
    <property type="match status" value="1"/>
</dbReference>
<dbReference type="EMBL" id="QKWP01002773">
    <property type="protein sequence ID" value="RIB02208.1"/>
    <property type="molecule type" value="Genomic_DNA"/>
</dbReference>
<keyword evidence="2" id="KW-1185">Reference proteome</keyword>
<dbReference type="InterPro" id="IPR032675">
    <property type="entry name" value="LRR_dom_sf"/>
</dbReference>
<dbReference type="Proteomes" id="UP000266673">
    <property type="component" value="Unassembled WGS sequence"/>
</dbReference>
<dbReference type="PANTHER" id="PTHR24114:SF2">
    <property type="entry name" value="F-BOX DOMAIN-CONTAINING PROTEIN-RELATED"/>
    <property type="match status" value="1"/>
</dbReference>
<evidence type="ECO:0000313" key="1">
    <source>
        <dbReference type="EMBL" id="RIB02208.1"/>
    </source>
</evidence>
<reference evidence="1 2" key="1">
    <citation type="submission" date="2018-06" db="EMBL/GenBank/DDBJ databases">
        <title>Comparative genomics reveals the genomic features of Rhizophagus irregularis, R. cerebriforme, R. diaphanum and Gigaspora rosea, and their symbiotic lifestyle signature.</title>
        <authorList>
            <person name="Morin E."/>
            <person name="San Clemente H."/>
            <person name="Chen E.C.H."/>
            <person name="De La Providencia I."/>
            <person name="Hainaut M."/>
            <person name="Kuo A."/>
            <person name="Kohler A."/>
            <person name="Murat C."/>
            <person name="Tang N."/>
            <person name="Roy S."/>
            <person name="Loubradou J."/>
            <person name="Henrissat B."/>
            <person name="Grigoriev I.V."/>
            <person name="Corradi N."/>
            <person name="Roux C."/>
            <person name="Martin F.M."/>
        </authorList>
    </citation>
    <scope>NUCLEOTIDE SEQUENCE [LARGE SCALE GENOMIC DNA]</scope>
    <source>
        <strain evidence="1 2">DAOM 194757</strain>
    </source>
</reference>
<sequence>MTPPRITKILLIGVIAPDTPSYTLGYTPGYTLEYALIHTSVWCGVKGYSARVCTTPPWSTPLTSLIRADTRKCSKKGLCANATLISLKLLCNNFEPESGKELESALCENKTLLKLELGNNKLRSKSGKTDNNRLRPKEGEAFVNALYKNTTLSSLDLSKNPLGPKGSKALKTHILRAPRCFH</sequence>
<proteinExistence type="predicted"/>
<name>A0A397TZ43_9GLOM</name>
<dbReference type="InterPro" id="IPR001611">
    <property type="entry name" value="Leu-rich_rpt"/>
</dbReference>
<protein>
    <submittedName>
        <fullName evidence="1">Uncharacterized protein</fullName>
    </submittedName>
</protein>
<organism evidence="1 2">
    <name type="scientific">Gigaspora rosea</name>
    <dbReference type="NCBI Taxonomy" id="44941"/>
    <lineage>
        <taxon>Eukaryota</taxon>
        <taxon>Fungi</taxon>
        <taxon>Fungi incertae sedis</taxon>
        <taxon>Mucoromycota</taxon>
        <taxon>Glomeromycotina</taxon>
        <taxon>Glomeromycetes</taxon>
        <taxon>Diversisporales</taxon>
        <taxon>Gigasporaceae</taxon>
        <taxon>Gigaspora</taxon>
    </lineage>
</organism>
<dbReference type="OrthoDB" id="333024at2759"/>
<dbReference type="AlphaFoldDB" id="A0A397TZ43"/>
<dbReference type="InterPro" id="IPR052394">
    <property type="entry name" value="LRR-containing"/>
</dbReference>
<dbReference type="SUPFAM" id="SSF52047">
    <property type="entry name" value="RNI-like"/>
    <property type="match status" value="1"/>
</dbReference>
<dbReference type="PANTHER" id="PTHR24114">
    <property type="entry name" value="LEUCINE RICH REPEAT FAMILY PROTEIN"/>
    <property type="match status" value="1"/>
</dbReference>
<accession>A0A397TZ43</accession>
<gene>
    <name evidence="1" type="ORF">C2G38_2228455</name>
</gene>
<dbReference type="Gene3D" id="3.80.10.10">
    <property type="entry name" value="Ribonuclease Inhibitor"/>
    <property type="match status" value="2"/>
</dbReference>
<comment type="caution">
    <text evidence="1">The sequence shown here is derived from an EMBL/GenBank/DDBJ whole genome shotgun (WGS) entry which is preliminary data.</text>
</comment>